<keyword evidence="5" id="KW-1278">Translocase</keyword>
<keyword evidence="3 5" id="KW-1133">Transmembrane helix</keyword>
<feature type="domain" description="NADH:quinone oxidoreductase/Mrp antiporter transmembrane" evidence="7">
    <location>
        <begin position="181"/>
        <end position="448"/>
    </location>
</feature>
<evidence type="ECO:0000313" key="9">
    <source>
        <dbReference type="Proteomes" id="UP000011704"/>
    </source>
</evidence>
<feature type="transmembrane region" description="Helical" evidence="5">
    <location>
        <begin position="85"/>
        <end position="105"/>
    </location>
</feature>
<proteinExistence type="inferred from homology"/>
<protein>
    <recommendedName>
        <fullName evidence="5">NADH-quinone oxidoreductase subunit N</fullName>
        <ecNumber evidence="5">7.1.1.-</ecNumber>
    </recommendedName>
    <alternativeName>
        <fullName evidence="5">NADH dehydrogenase I subunit N</fullName>
    </alternativeName>
    <alternativeName>
        <fullName evidence="5">NDH-1 subunit N</fullName>
    </alternativeName>
</protein>
<comment type="subcellular location">
    <subcellularLocation>
        <location evidence="5">Cell membrane</location>
        <topology evidence="5">Multi-pass membrane protein</topology>
    </subcellularLocation>
    <subcellularLocation>
        <location evidence="1">Endomembrane system</location>
        <topology evidence="1">Multi-pass membrane protein</topology>
    </subcellularLocation>
    <subcellularLocation>
        <location evidence="6">Membrane</location>
        <topology evidence="6">Multi-pass membrane protein</topology>
    </subcellularLocation>
</comment>
<feature type="transmembrane region" description="Helical" evidence="5">
    <location>
        <begin position="300"/>
        <end position="322"/>
    </location>
</feature>
<keyword evidence="2 5" id="KW-0812">Transmembrane</keyword>
<feature type="transmembrane region" description="Helical" evidence="5">
    <location>
        <begin position="398"/>
        <end position="415"/>
    </location>
</feature>
<dbReference type="Pfam" id="PF00361">
    <property type="entry name" value="Proton_antipo_M"/>
    <property type="match status" value="1"/>
</dbReference>
<dbReference type="Proteomes" id="UP000011704">
    <property type="component" value="Unassembled WGS sequence"/>
</dbReference>
<dbReference type="GO" id="GO:0012505">
    <property type="term" value="C:endomembrane system"/>
    <property type="evidence" value="ECO:0007669"/>
    <property type="project" value="UniProtKB-SubCell"/>
</dbReference>
<keyword evidence="5" id="KW-0830">Ubiquinone</keyword>
<accession>M1Z3A5</accession>
<keyword evidence="5" id="KW-0813">Transport</keyword>
<evidence type="ECO:0000256" key="2">
    <source>
        <dbReference type="ARBA" id="ARBA00022692"/>
    </source>
</evidence>
<evidence type="ECO:0000256" key="3">
    <source>
        <dbReference type="ARBA" id="ARBA00022989"/>
    </source>
</evidence>
<feature type="transmembrane region" description="Helical" evidence="5">
    <location>
        <begin position="276"/>
        <end position="294"/>
    </location>
</feature>
<comment type="similarity">
    <text evidence="5">Belongs to the complex I subunit 2 family.</text>
</comment>
<keyword evidence="5" id="KW-0520">NAD</keyword>
<dbReference type="STRING" id="1266370.NITGR_980061"/>
<keyword evidence="9" id="KW-1185">Reference proteome</keyword>
<evidence type="ECO:0000256" key="4">
    <source>
        <dbReference type="ARBA" id="ARBA00023136"/>
    </source>
</evidence>
<dbReference type="HAMAP" id="MF_00445">
    <property type="entry name" value="NDH1_NuoN_1"/>
    <property type="match status" value="1"/>
</dbReference>
<keyword evidence="4 5" id="KW-0472">Membrane</keyword>
<comment type="function">
    <text evidence="5">NDH-1 shuttles electrons from NADH, via FMN and iron-sulfur (Fe-S) centers, to quinones in the respiratory chain. The immediate electron acceptor for the enzyme in this species is believed to be ubiquinone. Couples the redox reaction to proton translocation (for every two electrons transferred, four hydrogen ions are translocated across the cytoplasmic membrane), and thus conserves the redox energy in a proton gradient.</text>
</comment>
<dbReference type="PANTHER" id="PTHR22773">
    <property type="entry name" value="NADH DEHYDROGENASE"/>
    <property type="match status" value="1"/>
</dbReference>
<keyword evidence="5" id="KW-1003">Cell membrane</keyword>
<keyword evidence="5" id="KW-0874">Quinone</keyword>
<evidence type="ECO:0000259" key="7">
    <source>
        <dbReference type="Pfam" id="PF00361"/>
    </source>
</evidence>
<reference evidence="8 9" key="1">
    <citation type="journal article" date="2013" name="Front. Microbiol.">
        <title>The genome of Nitrospina gracilis illuminates the metabolism and evolution of the major marine nitrite oxidizer.</title>
        <authorList>
            <person name="Luecker S."/>
            <person name="Nowka B."/>
            <person name="Rattei T."/>
            <person name="Spieck E."/>
            <person name="and Daims H."/>
        </authorList>
    </citation>
    <scope>NUCLEOTIDE SEQUENCE [LARGE SCALE GENOMIC DNA]</scope>
    <source>
        <strain evidence="8 9">3/211</strain>
    </source>
</reference>
<name>M1Z3A5_NITG3</name>
<dbReference type="InParanoid" id="M1Z3A5"/>
<dbReference type="GO" id="GO:0050136">
    <property type="term" value="F:NADH dehydrogenase (quinone) (non-electrogenic) activity"/>
    <property type="evidence" value="ECO:0007669"/>
    <property type="project" value="UniProtKB-UniRule"/>
</dbReference>
<feature type="transmembrane region" description="Helical" evidence="5">
    <location>
        <begin position="435"/>
        <end position="454"/>
    </location>
</feature>
<organism evidence="8 9">
    <name type="scientific">Nitrospina gracilis (strain 3/211)</name>
    <dbReference type="NCBI Taxonomy" id="1266370"/>
    <lineage>
        <taxon>Bacteria</taxon>
        <taxon>Pseudomonadati</taxon>
        <taxon>Nitrospinota/Tectimicrobiota group</taxon>
        <taxon>Nitrospinota</taxon>
        <taxon>Nitrospinia</taxon>
        <taxon>Nitrospinales</taxon>
        <taxon>Nitrospinaceae</taxon>
        <taxon>Nitrospina</taxon>
    </lineage>
</organism>
<dbReference type="GO" id="GO:0005886">
    <property type="term" value="C:plasma membrane"/>
    <property type="evidence" value="ECO:0007669"/>
    <property type="project" value="UniProtKB-SubCell"/>
</dbReference>
<dbReference type="AlphaFoldDB" id="M1Z3A5"/>
<feature type="transmembrane region" description="Helical" evidence="5">
    <location>
        <begin position="12"/>
        <end position="30"/>
    </location>
</feature>
<dbReference type="EMBL" id="CAQJ01000108">
    <property type="protein sequence ID" value="CCQ92186.1"/>
    <property type="molecule type" value="Genomic_DNA"/>
</dbReference>
<keyword evidence="8" id="KW-0560">Oxidoreductase</keyword>
<feature type="transmembrane region" description="Helical" evidence="5">
    <location>
        <begin position="353"/>
        <end position="377"/>
    </location>
</feature>
<evidence type="ECO:0000256" key="6">
    <source>
        <dbReference type="RuleBase" id="RU000320"/>
    </source>
</evidence>
<dbReference type="NCBIfam" id="TIGR01770">
    <property type="entry name" value="NDH_I_N"/>
    <property type="match status" value="1"/>
</dbReference>
<feature type="transmembrane region" description="Helical" evidence="5">
    <location>
        <begin position="190"/>
        <end position="210"/>
    </location>
</feature>
<dbReference type="OrthoDB" id="9811718at2"/>
<dbReference type="GO" id="GO:0048038">
    <property type="term" value="F:quinone binding"/>
    <property type="evidence" value="ECO:0007669"/>
    <property type="project" value="UniProtKB-KW"/>
</dbReference>
<comment type="caution">
    <text evidence="8">The sequence shown here is derived from an EMBL/GenBank/DDBJ whole genome shotgun (WGS) entry which is preliminary data.</text>
</comment>
<dbReference type="HOGENOM" id="CLU_007100_1_5_0"/>
<gene>
    <name evidence="5 8" type="primary">nuoN</name>
    <name evidence="8" type="ORF">NITGR_980061</name>
</gene>
<sequence length="511" mass="55760">MTANINLEDMNWIAISPELILMATSFLLLLMGLKKAFNENSYLAKAATAGIVTALLLSCYLWIGAPTVADGADPEMFSRALINDRFSQTFNLIFLVMSLFAIIASFRYPKPDHQNKAEYFSLLLMAVVGMMFLAKSGNLITAFISLEIFSISLYILCGFNAKHGTGREQPGDVDNLPWETVASQESTVKYLLIGAFASAILVYGMALMYAGTGTTEIRLIGKLLQENPYTHNPLVYIGMALMFCGLAFKVSLVPFHSWTPDVYQGAPTPITGFMSVATKAAAFALIARVFYIALPELQEIWMPFLFGVSVITMLVGNIAAIFQDDVKRMLAYSGVAHAGYLLIGIVANSQDGVASIIFYLAVYLFMNVGAFAVVFMVEGEGKGSNSIYRFKGLAKRNPLMAAAMSLFMLSLAGFPPTAGFFGKLYVFVAAIKQDYVLITVLAVLASMIAVYFYLRIIVMMYFHESEPETEVVSNRGMTALVTVSSAAILVMGIFPSTFMQLALSAIPSIPH</sequence>
<feature type="transmembrane region" description="Helical" evidence="5">
    <location>
        <begin position="329"/>
        <end position="347"/>
    </location>
</feature>
<dbReference type="InterPro" id="IPR010096">
    <property type="entry name" value="NADH-Q_OxRdtase_suN/2"/>
</dbReference>
<comment type="catalytic activity">
    <reaction evidence="5">
        <text>a quinone + NADH + 5 H(+)(in) = a quinol + NAD(+) + 4 H(+)(out)</text>
        <dbReference type="Rhea" id="RHEA:57888"/>
        <dbReference type="ChEBI" id="CHEBI:15378"/>
        <dbReference type="ChEBI" id="CHEBI:24646"/>
        <dbReference type="ChEBI" id="CHEBI:57540"/>
        <dbReference type="ChEBI" id="CHEBI:57945"/>
        <dbReference type="ChEBI" id="CHEBI:132124"/>
    </reaction>
</comment>
<feature type="transmembrane region" description="Helical" evidence="5">
    <location>
        <begin position="117"/>
        <end position="134"/>
    </location>
</feature>
<dbReference type="PRINTS" id="PR01434">
    <property type="entry name" value="NADHDHGNASE5"/>
</dbReference>
<feature type="transmembrane region" description="Helical" evidence="5">
    <location>
        <begin position="475"/>
        <end position="494"/>
    </location>
</feature>
<feature type="transmembrane region" description="Helical" evidence="5">
    <location>
        <begin position="42"/>
        <end position="65"/>
    </location>
</feature>
<dbReference type="RefSeq" id="WP_005011828.1">
    <property type="nucleotide sequence ID" value="NZ_HG422173.1"/>
</dbReference>
<comment type="subunit">
    <text evidence="5">NDH-1 is composed of 14 different subunits. Subunits NuoA, H, J, K, L, M, N constitute the membrane sector of the complex.</text>
</comment>
<dbReference type="GO" id="GO:0008137">
    <property type="term" value="F:NADH dehydrogenase (ubiquinone) activity"/>
    <property type="evidence" value="ECO:0007669"/>
    <property type="project" value="InterPro"/>
</dbReference>
<feature type="transmembrane region" description="Helical" evidence="5">
    <location>
        <begin position="140"/>
        <end position="159"/>
    </location>
</feature>
<evidence type="ECO:0000313" key="8">
    <source>
        <dbReference type="EMBL" id="CCQ92186.1"/>
    </source>
</evidence>
<dbReference type="FunCoup" id="M1Z3A5">
    <property type="interactions" value="131"/>
</dbReference>
<dbReference type="InterPro" id="IPR001750">
    <property type="entry name" value="ND/Mrp_TM"/>
</dbReference>
<dbReference type="EC" id="7.1.1.-" evidence="5"/>
<feature type="transmembrane region" description="Helical" evidence="5">
    <location>
        <begin position="234"/>
        <end position="255"/>
    </location>
</feature>
<dbReference type="GO" id="GO:0042773">
    <property type="term" value="P:ATP synthesis coupled electron transport"/>
    <property type="evidence" value="ECO:0007669"/>
    <property type="project" value="InterPro"/>
</dbReference>
<evidence type="ECO:0000256" key="5">
    <source>
        <dbReference type="HAMAP-Rule" id="MF_00445"/>
    </source>
</evidence>
<evidence type="ECO:0000256" key="1">
    <source>
        <dbReference type="ARBA" id="ARBA00004127"/>
    </source>
</evidence>